<dbReference type="InterPro" id="IPR038063">
    <property type="entry name" value="Transpep_catalytic_dom"/>
</dbReference>
<comment type="caution">
    <text evidence="11">The sequence shown here is derived from an EMBL/GenBank/DDBJ whole genome shotgun (WGS) entry which is preliminary data.</text>
</comment>
<dbReference type="PROSITE" id="PS51257">
    <property type="entry name" value="PROKAR_LIPOPROTEIN"/>
    <property type="match status" value="1"/>
</dbReference>
<reference evidence="11 12" key="1">
    <citation type="submission" date="2021-07" db="EMBL/GenBank/DDBJ databases">
        <title>Actinomadura sp. PM05-2 isolated from lichen.</title>
        <authorList>
            <person name="Somphong A."/>
            <person name="Phongsopitanun W."/>
            <person name="Tanasupawat S."/>
            <person name="Peongsungnone V."/>
        </authorList>
    </citation>
    <scope>NUCLEOTIDE SEQUENCE [LARGE SCALE GENOMIC DNA]</scope>
    <source>
        <strain evidence="11 12">PM05-2</strain>
    </source>
</reference>
<dbReference type="SUPFAM" id="SSF141523">
    <property type="entry name" value="L,D-transpeptidase catalytic domain-like"/>
    <property type="match status" value="1"/>
</dbReference>
<evidence type="ECO:0000256" key="8">
    <source>
        <dbReference type="SAM" id="MobiDB-lite"/>
    </source>
</evidence>
<evidence type="ECO:0000259" key="10">
    <source>
        <dbReference type="PROSITE" id="PS52029"/>
    </source>
</evidence>
<feature type="active site" description="Nucleophile" evidence="7">
    <location>
        <position position="351"/>
    </location>
</feature>
<name>A0ABS7FPB3_9ACTN</name>
<proteinExistence type="predicted"/>
<comment type="pathway">
    <text evidence="1 7">Cell wall biogenesis; peptidoglycan biosynthesis.</text>
</comment>
<dbReference type="EMBL" id="JAIBOA010000004">
    <property type="protein sequence ID" value="MBW8482209.1"/>
    <property type="molecule type" value="Genomic_DNA"/>
</dbReference>
<gene>
    <name evidence="11" type="ORF">K1Y72_07510</name>
</gene>
<organism evidence="11 12">
    <name type="scientific">Actinomadura parmotrematis</name>
    <dbReference type="NCBI Taxonomy" id="2864039"/>
    <lineage>
        <taxon>Bacteria</taxon>
        <taxon>Bacillati</taxon>
        <taxon>Actinomycetota</taxon>
        <taxon>Actinomycetes</taxon>
        <taxon>Streptosporangiales</taxon>
        <taxon>Thermomonosporaceae</taxon>
        <taxon>Actinomadura</taxon>
    </lineage>
</organism>
<sequence length="408" mass="42908">MRTTRGPWQPAAAVAAAALALTACGGAHGAAAGPEGEAVAAAAEPPPEPLRLTPKSAPIQVVPGDGATGAPADDGVVVTSASGALRRVVVTGGGRTVPGALSADRRTWRSTGPLAPDTSYTVASTGTDAASTSRFRTGRPAGTFRVADVTPRRGETVGVGMPMIVTFDRNIRDRAAVERALRVTMSRPVPAAWNWTGARQVVLRPKRYWPAGERVTLTAKLRGVRSAPKVTGAADVSAGFRVGASHVSVVNTRTHRMKVRVNGRVVRNAPISAGKGGTRAYTTTSGVHLAMAKADPVVMTSSWMGVTDKKDPRYYKLKVRHAVRISNSGEFVHAAPWSVASQGRANVSHGCVNAAPAFAKWYYGQTMRGDVVTVTGTNRPLEWNNGWGYWQLSWSRWLAGSALHAPVG</sequence>
<keyword evidence="2" id="KW-0808">Transferase</keyword>
<feature type="domain" description="L,D-TPase catalytic" evidence="10">
    <location>
        <begin position="246"/>
        <end position="375"/>
    </location>
</feature>
<keyword evidence="9" id="KW-0732">Signal</keyword>
<accession>A0ABS7FPB3</accession>
<keyword evidence="4 7" id="KW-0573">Peptidoglycan synthesis</keyword>
<dbReference type="CDD" id="cd16913">
    <property type="entry name" value="YkuD_like"/>
    <property type="match status" value="1"/>
</dbReference>
<evidence type="ECO:0000313" key="11">
    <source>
        <dbReference type="EMBL" id="MBW8482209.1"/>
    </source>
</evidence>
<dbReference type="Gene3D" id="2.60.40.3710">
    <property type="match status" value="1"/>
</dbReference>
<dbReference type="InterPro" id="IPR050979">
    <property type="entry name" value="LD-transpeptidase"/>
</dbReference>
<evidence type="ECO:0000256" key="5">
    <source>
        <dbReference type="ARBA" id="ARBA00023315"/>
    </source>
</evidence>
<feature type="chain" id="PRO_5045328324" evidence="9">
    <location>
        <begin position="30"/>
        <end position="408"/>
    </location>
</feature>
<dbReference type="PROSITE" id="PS52029">
    <property type="entry name" value="LD_TPASE"/>
    <property type="match status" value="1"/>
</dbReference>
<feature type="compositionally biased region" description="Low complexity" evidence="8">
    <location>
        <begin position="27"/>
        <end position="43"/>
    </location>
</feature>
<dbReference type="PANTHER" id="PTHR30582">
    <property type="entry name" value="L,D-TRANSPEPTIDASE"/>
    <property type="match status" value="1"/>
</dbReference>
<keyword evidence="3 7" id="KW-0133">Cell shape</keyword>
<evidence type="ECO:0000256" key="4">
    <source>
        <dbReference type="ARBA" id="ARBA00022984"/>
    </source>
</evidence>
<feature type="signal peptide" evidence="9">
    <location>
        <begin position="1"/>
        <end position="29"/>
    </location>
</feature>
<dbReference type="InterPro" id="IPR041280">
    <property type="entry name" value="Big_10"/>
</dbReference>
<feature type="region of interest" description="Disordered" evidence="8">
    <location>
        <begin position="27"/>
        <end position="48"/>
    </location>
</feature>
<keyword evidence="6 7" id="KW-0961">Cell wall biogenesis/degradation</keyword>
<protein>
    <submittedName>
        <fullName evidence="11">L,D-transpeptidase family protein</fullName>
    </submittedName>
</protein>
<dbReference type="RefSeq" id="WP_220164613.1">
    <property type="nucleotide sequence ID" value="NZ_JAIBOA010000004.1"/>
</dbReference>
<evidence type="ECO:0000256" key="9">
    <source>
        <dbReference type="SAM" id="SignalP"/>
    </source>
</evidence>
<dbReference type="Pfam" id="PF17964">
    <property type="entry name" value="Big_10"/>
    <property type="match status" value="1"/>
</dbReference>
<evidence type="ECO:0000256" key="3">
    <source>
        <dbReference type="ARBA" id="ARBA00022960"/>
    </source>
</evidence>
<evidence type="ECO:0000256" key="1">
    <source>
        <dbReference type="ARBA" id="ARBA00004752"/>
    </source>
</evidence>
<evidence type="ECO:0000313" key="12">
    <source>
        <dbReference type="Proteomes" id="UP000774570"/>
    </source>
</evidence>
<evidence type="ECO:0000256" key="2">
    <source>
        <dbReference type="ARBA" id="ARBA00022679"/>
    </source>
</evidence>
<keyword evidence="5" id="KW-0012">Acyltransferase</keyword>
<dbReference type="Proteomes" id="UP000774570">
    <property type="component" value="Unassembled WGS sequence"/>
</dbReference>
<dbReference type="InterPro" id="IPR005490">
    <property type="entry name" value="LD_TPept_cat_dom"/>
</dbReference>
<keyword evidence="12" id="KW-1185">Reference proteome</keyword>
<dbReference type="PANTHER" id="PTHR30582:SF2">
    <property type="entry name" value="L,D-TRANSPEPTIDASE YCIB-RELATED"/>
    <property type="match status" value="1"/>
</dbReference>
<dbReference type="Gene3D" id="2.40.440.10">
    <property type="entry name" value="L,D-transpeptidase catalytic domain-like"/>
    <property type="match status" value="1"/>
</dbReference>
<feature type="active site" description="Proton donor/acceptor" evidence="7">
    <location>
        <position position="333"/>
    </location>
</feature>
<dbReference type="Gene3D" id="2.60.40.3780">
    <property type="match status" value="1"/>
</dbReference>
<evidence type="ECO:0000256" key="6">
    <source>
        <dbReference type="ARBA" id="ARBA00023316"/>
    </source>
</evidence>
<evidence type="ECO:0000256" key="7">
    <source>
        <dbReference type="PROSITE-ProRule" id="PRU01373"/>
    </source>
</evidence>
<dbReference type="Pfam" id="PF03734">
    <property type="entry name" value="YkuD"/>
    <property type="match status" value="1"/>
</dbReference>